<evidence type="ECO:0000313" key="7">
    <source>
        <dbReference type="Proteomes" id="UP000218231"/>
    </source>
</evidence>
<dbReference type="InterPro" id="IPR004088">
    <property type="entry name" value="KH_dom_type_1"/>
</dbReference>
<dbReference type="Gene3D" id="1.10.150.50">
    <property type="entry name" value="Transcription Factor, Ets-1"/>
    <property type="match status" value="1"/>
</dbReference>
<evidence type="ECO:0000313" key="6">
    <source>
        <dbReference type="EMBL" id="PAV83744.1"/>
    </source>
</evidence>
<evidence type="ECO:0000256" key="4">
    <source>
        <dbReference type="SAM" id="MobiDB-lite"/>
    </source>
</evidence>
<dbReference type="STRING" id="2018661.A0A2A2LC85"/>
<dbReference type="SUPFAM" id="SSF54791">
    <property type="entry name" value="Eukaryotic type KH-domain (KH-domain type I)"/>
    <property type="match status" value="1"/>
</dbReference>
<gene>
    <name evidence="6" type="ORF">WR25_25125</name>
</gene>
<dbReference type="GO" id="GO:0003723">
    <property type="term" value="F:RNA binding"/>
    <property type="evidence" value="ECO:0007669"/>
    <property type="project" value="UniProtKB-UniRule"/>
</dbReference>
<dbReference type="OrthoDB" id="271862at2759"/>
<dbReference type="SMART" id="SM00322">
    <property type="entry name" value="KH"/>
    <property type="match status" value="1"/>
</dbReference>
<feature type="region of interest" description="Disordered" evidence="4">
    <location>
        <begin position="336"/>
        <end position="372"/>
    </location>
</feature>
<dbReference type="SUPFAM" id="SSF47769">
    <property type="entry name" value="SAM/Pointed domain"/>
    <property type="match status" value="1"/>
</dbReference>
<keyword evidence="2" id="KW-0677">Repeat</keyword>
<dbReference type="InterPro" id="IPR047549">
    <property type="entry name" value="BICC1_KH-I_rpt1"/>
</dbReference>
<feature type="compositionally biased region" description="Basic and acidic residues" evidence="4">
    <location>
        <begin position="337"/>
        <end position="350"/>
    </location>
</feature>
<protein>
    <recommendedName>
        <fullName evidence="5">SAM domain-containing protein</fullName>
    </recommendedName>
</protein>
<dbReference type="InterPro" id="IPR013761">
    <property type="entry name" value="SAM/pointed_sf"/>
</dbReference>
<dbReference type="PROSITE" id="PS50084">
    <property type="entry name" value="KH_TYPE_1"/>
    <property type="match status" value="1"/>
</dbReference>
<dbReference type="EMBL" id="LIAE01006929">
    <property type="protein sequence ID" value="PAV83744.1"/>
    <property type="molecule type" value="Genomic_DNA"/>
</dbReference>
<feature type="domain" description="SAM" evidence="5">
    <location>
        <begin position="522"/>
        <end position="570"/>
    </location>
</feature>
<dbReference type="PROSITE" id="PS50105">
    <property type="entry name" value="SAM_DOMAIN"/>
    <property type="match status" value="1"/>
</dbReference>
<comment type="similarity">
    <text evidence="1">Belongs to the BicC family.</text>
</comment>
<dbReference type="Proteomes" id="UP000218231">
    <property type="component" value="Unassembled WGS sequence"/>
</dbReference>
<comment type="caution">
    <text evidence="6">The sequence shown here is derived from an EMBL/GenBank/DDBJ whole genome shotgun (WGS) entry which is preliminary data.</text>
</comment>
<accession>A0A2A2LC85</accession>
<organism evidence="6 7">
    <name type="scientific">Diploscapter pachys</name>
    <dbReference type="NCBI Taxonomy" id="2018661"/>
    <lineage>
        <taxon>Eukaryota</taxon>
        <taxon>Metazoa</taxon>
        <taxon>Ecdysozoa</taxon>
        <taxon>Nematoda</taxon>
        <taxon>Chromadorea</taxon>
        <taxon>Rhabditida</taxon>
        <taxon>Rhabditina</taxon>
        <taxon>Rhabditomorpha</taxon>
        <taxon>Rhabditoidea</taxon>
        <taxon>Rhabditidae</taxon>
        <taxon>Diploscapter</taxon>
    </lineage>
</organism>
<sequence>MHETGVHITWPVQLKIGAKTKKDPFVKIYGSPEAITQAKEMIGRTMQVKKNRVTLKIELHHRLHSHVIGKGGRGVQRIMQASMCHVHFPDANKHSDEKSDQVSISGAAEQVDIARSMLRRACPLLAEIEIPPTSLPAPLIPNLLINPTQLGSITKLSIRASESDDVLLRRVFTDLLKYYGQQTEQNTATQIRFYVEMTKEMLEQVKKNGDKGLWLECEKLGVAMQIDEEGSGCWMQGSVESVLIARRIALGMGAAVLSFDCAEENAVNVAAIENEFGVSISTRRRGNAQVANVNIRSAESRLLQVLQARETMFGLSPLTAALTNEYSHLTIPHVRIPTHEGKAEDGKGKATDTATETQQPKSPDPNSSPLATSIINGARQLDSSGWTKKQRDREEMLMRARMAMDDEKGKDRYPTDMWSGYGLSCSLPSDLLKGLFDLNAEEREKELPSVVRESSRLCIVKEEDELTELSNSLSSASTQSSRRLFDRNAKIPAFAATTSGYERLGDGVQWDIRLFSSPSMVLTQLGCSEYVTQLREQEIDMHAFLLLDEQNLKDIGIPTIGARKKIQHAILRKFD</sequence>
<keyword evidence="3" id="KW-0694">RNA-binding</keyword>
<evidence type="ECO:0000259" key="5">
    <source>
        <dbReference type="PROSITE" id="PS50105"/>
    </source>
</evidence>
<dbReference type="Pfam" id="PF24234">
    <property type="entry name" value="KH_BICC1_1st"/>
    <property type="match status" value="1"/>
</dbReference>
<dbReference type="PANTHER" id="PTHR10627:SF69">
    <property type="entry name" value="PROTEIN BICAUDAL C"/>
    <property type="match status" value="1"/>
</dbReference>
<keyword evidence="7" id="KW-1185">Reference proteome</keyword>
<dbReference type="PANTHER" id="PTHR10627">
    <property type="entry name" value="SCP160"/>
    <property type="match status" value="1"/>
</dbReference>
<dbReference type="Pfam" id="PF00013">
    <property type="entry name" value="KH_1"/>
    <property type="match status" value="1"/>
</dbReference>
<dbReference type="GO" id="GO:0005737">
    <property type="term" value="C:cytoplasm"/>
    <property type="evidence" value="ECO:0007669"/>
    <property type="project" value="TreeGrafter"/>
</dbReference>
<evidence type="ECO:0000256" key="3">
    <source>
        <dbReference type="PROSITE-ProRule" id="PRU00117"/>
    </source>
</evidence>
<evidence type="ECO:0000256" key="1">
    <source>
        <dbReference type="ARBA" id="ARBA00007662"/>
    </source>
</evidence>
<dbReference type="SMART" id="SM00454">
    <property type="entry name" value="SAM"/>
    <property type="match status" value="1"/>
</dbReference>
<proteinExistence type="inferred from homology"/>
<dbReference type="InterPro" id="IPR004087">
    <property type="entry name" value="KH_dom"/>
</dbReference>
<evidence type="ECO:0000256" key="2">
    <source>
        <dbReference type="ARBA" id="ARBA00022737"/>
    </source>
</evidence>
<reference evidence="6 7" key="1">
    <citation type="journal article" date="2017" name="Curr. Biol.">
        <title>Genome architecture and evolution of a unichromosomal asexual nematode.</title>
        <authorList>
            <person name="Fradin H."/>
            <person name="Zegar C."/>
            <person name="Gutwein M."/>
            <person name="Lucas J."/>
            <person name="Kovtun M."/>
            <person name="Corcoran D."/>
            <person name="Baugh L.R."/>
            <person name="Kiontke K."/>
            <person name="Gunsalus K."/>
            <person name="Fitch D.H."/>
            <person name="Piano F."/>
        </authorList>
    </citation>
    <scope>NUCLEOTIDE SEQUENCE [LARGE SCALE GENOMIC DNA]</scope>
    <source>
        <strain evidence="6">PF1309</strain>
    </source>
</reference>
<name>A0A2A2LC85_9BILA</name>
<dbReference type="AlphaFoldDB" id="A0A2A2LC85"/>
<feature type="compositionally biased region" description="Polar residues" evidence="4">
    <location>
        <begin position="352"/>
        <end position="372"/>
    </location>
</feature>
<dbReference type="InterPro" id="IPR036612">
    <property type="entry name" value="KH_dom_type_1_sf"/>
</dbReference>
<dbReference type="Gene3D" id="3.30.1370.10">
    <property type="entry name" value="K Homology domain, type 1"/>
    <property type="match status" value="1"/>
</dbReference>
<dbReference type="InterPro" id="IPR001660">
    <property type="entry name" value="SAM"/>
</dbReference>
<dbReference type="Pfam" id="PF00536">
    <property type="entry name" value="SAM_1"/>
    <property type="match status" value="1"/>
</dbReference>